<dbReference type="FunFam" id="1.10.540.10:FF:000002">
    <property type="entry name" value="Acyl-CoA dehydrogenase FadE19"/>
    <property type="match status" value="1"/>
</dbReference>
<evidence type="ECO:0000256" key="7">
    <source>
        <dbReference type="ARBA" id="ARBA00066361"/>
    </source>
</evidence>
<name>A0A0P7ISG7_9RHOB</name>
<dbReference type="Gene3D" id="1.20.140.10">
    <property type="entry name" value="Butyryl-CoA Dehydrogenase, subunit A, domain 3"/>
    <property type="match status" value="1"/>
</dbReference>
<keyword evidence="3 12" id="KW-0285">Flavoprotein</keyword>
<evidence type="ECO:0000256" key="8">
    <source>
        <dbReference type="ARBA" id="ARBA00066461"/>
    </source>
</evidence>
<protein>
    <recommendedName>
        <fullName evidence="10">3-sulfinopropanoyl-CoA desulfinase</fullName>
        <ecNumber evidence="7">1.3.8.11</ecNumber>
        <ecNumber evidence="8">3.13.1.4</ecNumber>
    </recommendedName>
    <alternativeName>
        <fullName evidence="11">3-sulfinopropionyl coenzyme A desulfinase</fullName>
    </alternativeName>
    <alternativeName>
        <fullName evidence="9">Cyclohexane-1-carbonyl-CoA dehydrogenase</fullName>
    </alternativeName>
</protein>
<evidence type="ECO:0000256" key="9">
    <source>
        <dbReference type="ARBA" id="ARBA00067292"/>
    </source>
</evidence>
<evidence type="ECO:0000259" key="14">
    <source>
        <dbReference type="Pfam" id="PF02770"/>
    </source>
</evidence>
<dbReference type="GO" id="GO:0050660">
    <property type="term" value="F:flavin adenine dinucleotide binding"/>
    <property type="evidence" value="ECO:0007669"/>
    <property type="project" value="InterPro"/>
</dbReference>
<dbReference type="EMBL" id="LKBA01000024">
    <property type="protein sequence ID" value="KPN61752.1"/>
    <property type="molecule type" value="Genomic_DNA"/>
</dbReference>
<dbReference type="PANTHER" id="PTHR43884:SF12">
    <property type="entry name" value="ISOVALERYL-COA DEHYDROGENASE, MITOCHONDRIAL-RELATED"/>
    <property type="match status" value="1"/>
</dbReference>
<dbReference type="PIRSF" id="PIRSF016578">
    <property type="entry name" value="HsaA"/>
    <property type="match status" value="1"/>
</dbReference>
<evidence type="ECO:0000259" key="15">
    <source>
        <dbReference type="Pfam" id="PF02771"/>
    </source>
</evidence>
<evidence type="ECO:0000256" key="3">
    <source>
        <dbReference type="ARBA" id="ARBA00022630"/>
    </source>
</evidence>
<evidence type="ECO:0000256" key="6">
    <source>
        <dbReference type="ARBA" id="ARBA00052938"/>
    </source>
</evidence>
<dbReference type="SUPFAM" id="SSF56645">
    <property type="entry name" value="Acyl-CoA dehydrogenase NM domain-like"/>
    <property type="match status" value="1"/>
</dbReference>
<keyword evidence="17" id="KW-1185">Reference proteome</keyword>
<feature type="domain" description="Acyl-CoA dehydrogenase/oxidase C-terminal" evidence="13">
    <location>
        <begin position="226"/>
        <end position="374"/>
    </location>
</feature>
<evidence type="ECO:0000256" key="2">
    <source>
        <dbReference type="ARBA" id="ARBA00009347"/>
    </source>
</evidence>
<keyword evidence="5 12" id="KW-0560">Oxidoreductase</keyword>
<evidence type="ECO:0000313" key="16">
    <source>
        <dbReference type="EMBL" id="KPN61752.1"/>
    </source>
</evidence>
<dbReference type="FunFam" id="2.40.110.10:FF:000009">
    <property type="entry name" value="Acyl-CoA dehydrogenase"/>
    <property type="match status" value="1"/>
</dbReference>
<dbReference type="FunFam" id="1.20.140.10:FF:000004">
    <property type="entry name" value="Acyl-CoA dehydrogenase FadE25"/>
    <property type="match status" value="1"/>
</dbReference>
<evidence type="ECO:0000259" key="13">
    <source>
        <dbReference type="Pfam" id="PF00441"/>
    </source>
</evidence>
<dbReference type="Pfam" id="PF02771">
    <property type="entry name" value="Acyl-CoA_dh_N"/>
    <property type="match status" value="1"/>
</dbReference>
<evidence type="ECO:0000256" key="12">
    <source>
        <dbReference type="RuleBase" id="RU362125"/>
    </source>
</evidence>
<evidence type="ECO:0000256" key="10">
    <source>
        <dbReference type="ARBA" id="ARBA00068311"/>
    </source>
</evidence>
<comment type="caution">
    <text evidence="16">The sequence shown here is derived from an EMBL/GenBank/DDBJ whole genome shotgun (WGS) entry which is preliminary data.</text>
</comment>
<comment type="similarity">
    <text evidence="2 12">Belongs to the acyl-CoA dehydrogenase family.</text>
</comment>
<dbReference type="EC" id="3.13.1.4" evidence="8"/>
<dbReference type="PROSITE" id="PS00073">
    <property type="entry name" value="ACYL_COA_DH_2"/>
    <property type="match status" value="1"/>
</dbReference>
<reference evidence="16 17" key="1">
    <citation type="submission" date="2015-09" db="EMBL/GenBank/DDBJ databases">
        <title>Draft genome sequence of Aliiroseovarius crassostreae CV919-312TSm, the causative agent of Roseovarius Oyster Disease (formerly Juvenile Oyster Disease).</title>
        <authorList>
            <person name="Kessner L."/>
            <person name="Spinard E."/>
            <person name="Nelson D."/>
        </authorList>
    </citation>
    <scope>NUCLEOTIDE SEQUENCE [LARGE SCALE GENOMIC DNA]</scope>
    <source>
        <strain evidence="16 17">CV919-312</strain>
    </source>
</reference>
<dbReference type="InterPro" id="IPR046373">
    <property type="entry name" value="Acyl-CoA_Oxase/DH_mid-dom_sf"/>
</dbReference>
<dbReference type="SUPFAM" id="SSF47203">
    <property type="entry name" value="Acyl-CoA dehydrogenase C-terminal domain-like"/>
    <property type="match status" value="1"/>
</dbReference>
<dbReference type="InterPro" id="IPR006089">
    <property type="entry name" value="Acyl-CoA_DH_CS"/>
</dbReference>
<dbReference type="STRING" id="154981.AKJ29_03900"/>
<dbReference type="RefSeq" id="WP_055192786.1">
    <property type="nucleotide sequence ID" value="NZ_CP080784.1"/>
</dbReference>
<evidence type="ECO:0000256" key="11">
    <source>
        <dbReference type="ARBA" id="ARBA00075603"/>
    </source>
</evidence>
<dbReference type="InterPro" id="IPR036250">
    <property type="entry name" value="AcylCo_DH-like_C"/>
</dbReference>
<dbReference type="InterPro" id="IPR006091">
    <property type="entry name" value="Acyl-CoA_Oxase/DH_mid-dom"/>
</dbReference>
<evidence type="ECO:0000256" key="1">
    <source>
        <dbReference type="ARBA" id="ARBA00001974"/>
    </source>
</evidence>
<evidence type="ECO:0000256" key="5">
    <source>
        <dbReference type="ARBA" id="ARBA00023002"/>
    </source>
</evidence>
<keyword evidence="4 12" id="KW-0274">FAD</keyword>
<dbReference type="Pfam" id="PF00441">
    <property type="entry name" value="Acyl-CoA_dh_1"/>
    <property type="match status" value="1"/>
</dbReference>
<dbReference type="Proteomes" id="UP000050471">
    <property type="component" value="Unassembled WGS sequence"/>
</dbReference>
<comment type="cofactor">
    <cofactor evidence="1 12">
        <name>FAD</name>
        <dbReference type="ChEBI" id="CHEBI:57692"/>
    </cofactor>
</comment>
<dbReference type="InterPro" id="IPR009100">
    <property type="entry name" value="AcylCoA_DH/oxidase_NM_dom_sf"/>
</dbReference>
<proteinExistence type="inferred from homology"/>
<evidence type="ECO:0000256" key="4">
    <source>
        <dbReference type="ARBA" id="ARBA00022827"/>
    </source>
</evidence>
<dbReference type="InterPro" id="IPR009075">
    <property type="entry name" value="AcylCo_DH/oxidase_C"/>
</dbReference>
<feature type="domain" description="Acyl-CoA oxidase/dehydrogenase middle" evidence="14">
    <location>
        <begin position="119"/>
        <end position="214"/>
    </location>
</feature>
<dbReference type="OrthoDB" id="9775090at2"/>
<organism evidence="16 17">
    <name type="scientific">Aliiroseovarius crassostreae</name>
    <dbReference type="NCBI Taxonomy" id="154981"/>
    <lineage>
        <taxon>Bacteria</taxon>
        <taxon>Pseudomonadati</taxon>
        <taxon>Pseudomonadota</taxon>
        <taxon>Alphaproteobacteria</taxon>
        <taxon>Rhodobacterales</taxon>
        <taxon>Paracoccaceae</taxon>
        <taxon>Aliiroseovarius</taxon>
    </lineage>
</organism>
<comment type="catalytic activity">
    <reaction evidence="6">
        <text>3-sulfinopropanoyl-CoA + H2O = propanoyl-CoA + sulfite + H(+)</text>
        <dbReference type="Rhea" id="RHEA:41624"/>
        <dbReference type="ChEBI" id="CHEBI:15377"/>
        <dbReference type="ChEBI" id="CHEBI:15378"/>
        <dbReference type="ChEBI" id="CHEBI:17359"/>
        <dbReference type="ChEBI" id="CHEBI:57392"/>
        <dbReference type="ChEBI" id="CHEBI:78349"/>
        <dbReference type="EC" id="3.13.1.4"/>
    </reaction>
    <physiologicalReaction direction="left-to-right" evidence="6">
        <dbReference type="Rhea" id="RHEA:41625"/>
    </physiologicalReaction>
</comment>
<dbReference type="EC" id="1.3.8.11" evidence="7"/>
<feature type="domain" description="Acyl-CoA dehydrogenase/oxidase N-terminal" evidence="15">
    <location>
        <begin position="4"/>
        <end position="115"/>
    </location>
</feature>
<dbReference type="InterPro" id="IPR013786">
    <property type="entry name" value="AcylCoA_DH/ox_N"/>
</dbReference>
<dbReference type="PANTHER" id="PTHR43884">
    <property type="entry name" value="ACYL-COA DEHYDROGENASE"/>
    <property type="match status" value="1"/>
</dbReference>
<accession>A0A0P7ISG7</accession>
<gene>
    <name evidence="16" type="ORF">AKJ29_03900</name>
</gene>
<dbReference type="InterPro" id="IPR037069">
    <property type="entry name" value="AcylCoA_DH/ox_N_sf"/>
</dbReference>
<sequence>MLDETQSAIRDMAAQFARERLWPGAEERDRTKAFPRTELDEMGELGFLGMLVPEEYGGIELDAVTYASVVEEVAAGDGACSTILSVHSSVGCGPIVKYGTEAQKQKYLPKLASGEWIGGFALTEPQAGSDASKLRTTAVRDGDHYVLNGAKQFITSGKNGKVIIVFAVTDKDAGSKGISAFIVETDMPGYEVVRVEEKLGLHSSDTCQLSFENMRVPAENLLGQEGEGYKIALANLEGGRIGIASQAVGMARKALECALEYAQERKAFGKEIAQHQAVGFRLADMATKVEAARQLVHLAAARRDAGLPALREASMAKLFATEMAEEVCSAAIQTFGGYGYLRDYPVERIYRDVRVSQIYEGTSDIQRLVISRDLIANPGPR</sequence>
<dbReference type="AlphaFoldDB" id="A0A0P7ISG7"/>
<dbReference type="Gene3D" id="1.10.540.10">
    <property type="entry name" value="Acyl-CoA dehydrogenase/oxidase, N-terminal domain"/>
    <property type="match status" value="1"/>
</dbReference>
<dbReference type="GO" id="GO:0003995">
    <property type="term" value="F:acyl-CoA dehydrogenase activity"/>
    <property type="evidence" value="ECO:0007669"/>
    <property type="project" value="InterPro"/>
</dbReference>
<evidence type="ECO:0000313" key="17">
    <source>
        <dbReference type="Proteomes" id="UP000050471"/>
    </source>
</evidence>
<dbReference type="Gene3D" id="2.40.110.10">
    <property type="entry name" value="Butyryl-CoA Dehydrogenase, subunit A, domain 2"/>
    <property type="match status" value="1"/>
</dbReference>
<dbReference type="Pfam" id="PF02770">
    <property type="entry name" value="Acyl-CoA_dh_M"/>
    <property type="match status" value="1"/>
</dbReference>